<dbReference type="GO" id="GO:0005509">
    <property type="term" value="F:calcium ion binding"/>
    <property type="evidence" value="ECO:0007669"/>
    <property type="project" value="InterPro"/>
</dbReference>
<protein>
    <recommendedName>
        <fullName evidence="8">EF-hand domain-containing protein</fullName>
    </recommendedName>
</protein>
<dbReference type="InParanoid" id="E4X2W8"/>
<evidence type="ECO:0000259" key="8">
    <source>
        <dbReference type="PROSITE" id="PS50222"/>
    </source>
</evidence>
<organism evidence="9">
    <name type="scientific">Oikopleura dioica</name>
    <name type="common">Tunicate</name>
    <dbReference type="NCBI Taxonomy" id="34765"/>
    <lineage>
        <taxon>Eukaryota</taxon>
        <taxon>Metazoa</taxon>
        <taxon>Chordata</taxon>
        <taxon>Tunicata</taxon>
        <taxon>Appendicularia</taxon>
        <taxon>Copelata</taxon>
        <taxon>Oikopleuridae</taxon>
        <taxon>Oikopleura</taxon>
    </lineage>
</organism>
<evidence type="ECO:0000256" key="4">
    <source>
        <dbReference type="ARBA" id="ARBA00022737"/>
    </source>
</evidence>
<keyword evidence="5" id="KW-0106">Calcium</keyword>
<dbReference type="EMBL" id="FN653023">
    <property type="protein sequence ID" value="CBY17971.1"/>
    <property type="molecule type" value="Genomic_DNA"/>
</dbReference>
<dbReference type="InterPro" id="IPR002048">
    <property type="entry name" value="EF_hand_dom"/>
</dbReference>
<dbReference type="InterPro" id="IPR018247">
    <property type="entry name" value="EF_Hand_1_Ca_BS"/>
</dbReference>
<evidence type="ECO:0000256" key="5">
    <source>
        <dbReference type="ARBA" id="ARBA00022837"/>
    </source>
</evidence>
<dbReference type="PANTHER" id="PTHR23055:SF178">
    <property type="entry name" value="NEUROCALCIN HOMOLOG"/>
    <property type="match status" value="1"/>
</dbReference>
<keyword evidence="3" id="KW-0479">Metal-binding</keyword>
<dbReference type="InterPro" id="IPR028846">
    <property type="entry name" value="Recoverin"/>
</dbReference>
<feature type="domain" description="EF-hand" evidence="8">
    <location>
        <begin position="62"/>
        <end position="97"/>
    </location>
</feature>
<dbReference type="Pfam" id="PF13499">
    <property type="entry name" value="EF-hand_7"/>
    <property type="match status" value="1"/>
</dbReference>
<feature type="domain" description="EF-hand" evidence="8">
    <location>
        <begin position="98"/>
        <end position="133"/>
    </location>
</feature>
<name>E4X2W8_OIKDI</name>
<dbReference type="AlphaFoldDB" id="E4X2W8"/>
<feature type="domain" description="EF-hand" evidence="8">
    <location>
        <begin position="142"/>
        <end position="177"/>
    </location>
</feature>
<evidence type="ECO:0000313" key="9">
    <source>
        <dbReference type="EMBL" id="CBY17971.1"/>
    </source>
</evidence>
<reference evidence="9" key="1">
    <citation type="journal article" date="2010" name="Science">
        <title>Plasticity of animal genome architecture unmasked by rapid evolution of a pelagic tunicate.</title>
        <authorList>
            <person name="Denoeud F."/>
            <person name="Henriet S."/>
            <person name="Mungpakdee S."/>
            <person name="Aury J.M."/>
            <person name="Da Silva C."/>
            <person name="Brinkmann H."/>
            <person name="Mikhaleva J."/>
            <person name="Olsen L.C."/>
            <person name="Jubin C."/>
            <person name="Canestro C."/>
            <person name="Bouquet J.M."/>
            <person name="Danks G."/>
            <person name="Poulain J."/>
            <person name="Campsteijn C."/>
            <person name="Adamski M."/>
            <person name="Cross I."/>
            <person name="Yadetie F."/>
            <person name="Muffato M."/>
            <person name="Louis A."/>
            <person name="Butcher S."/>
            <person name="Tsagkogeorga G."/>
            <person name="Konrad A."/>
            <person name="Singh S."/>
            <person name="Jensen M.F."/>
            <person name="Cong E.H."/>
            <person name="Eikeseth-Otteraa H."/>
            <person name="Noel B."/>
            <person name="Anthouard V."/>
            <person name="Porcel B.M."/>
            <person name="Kachouri-Lafond R."/>
            <person name="Nishino A."/>
            <person name="Ugolini M."/>
            <person name="Chourrout P."/>
            <person name="Nishida H."/>
            <person name="Aasland R."/>
            <person name="Huzurbazar S."/>
            <person name="Westhof E."/>
            <person name="Delsuc F."/>
            <person name="Lehrach H."/>
            <person name="Reinhardt R."/>
            <person name="Weissenbach J."/>
            <person name="Roy S.W."/>
            <person name="Artiguenave F."/>
            <person name="Postlethwait J.H."/>
            <person name="Manak J.R."/>
            <person name="Thompson E.M."/>
            <person name="Jaillon O."/>
            <person name="Du Pasquier L."/>
            <person name="Boudinot P."/>
            <person name="Liberles D.A."/>
            <person name="Volff J.N."/>
            <person name="Philippe H."/>
            <person name="Lenhard B."/>
            <person name="Roest Crollius H."/>
            <person name="Wincker P."/>
            <person name="Chourrout D."/>
        </authorList>
    </citation>
    <scope>NUCLEOTIDE SEQUENCE [LARGE SCALE GENOMIC DNA]</scope>
</reference>
<evidence type="ECO:0000313" key="10">
    <source>
        <dbReference type="Proteomes" id="UP000001307"/>
    </source>
</evidence>
<keyword evidence="2" id="KW-0519">Myristate</keyword>
<dbReference type="OrthoDB" id="191686at2759"/>
<sequence length="187" mass="20890">MGAIKSKAKLSKAEIKKLEDNTKFTKAEILQWYKGFIQDCPSGELSRNDFTDIYAGFFPKGNAGEFAQMVFQVFDINGDGTIEFDEFLTALSITSKGTMEEKLEWAFKVYDLDDNGNIARDEMVQIVKAMISMAGDENAQQSAEDRVAKIFDVMDTDGNGELSKEEFLEAAKRDQSIVQALSFVKTS</sequence>
<dbReference type="SMART" id="SM00054">
    <property type="entry name" value="EFh"/>
    <property type="match status" value="3"/>
</dbReference>
<keyword evidence="10" id="KW-1185">Reference proteome</keyword>
<dbReference type="CDD" id="cd00051">
    <property type="entry name" value="EFh"/>
    <property type="match status" value="2"/>
</dbReference>
<dbReference type="Proteomes" id="UP000001307">
    <property type="component" value="Unassembled WGS sequence"/>
</dbReference>
<evidence type="ECO:0000256" key="7">
    <source>
        <dbReference type="SAM" id="Coils"/>
    </source>
</evidence>
<dbReference type="FunFam" id="1.10.238.10:FF:000009">
    <property type="entry name" value="Visinin-like protein 1"/>
    <property type="match status" value="1"/>
</dbReference>
<dbReference type="Pfam" id="PF00036">
    <property type="entry name" value="EF-hand_1"/>
    <property type="match status" value="1"/>
</dbReference>
<dbReference type="InterPro" id="IPR011992">
    <property type="entry name" value="EF-hand-dom_pair"/>
</dbReference>
<comment type="similarity">
    <text evidence="1">Belongs to the recoverin family.</text>
</comment>
<keyword evidence="6" id="KW-0449">Lipoprotein</keyword>
<evidence type="ECO:0000256" key="2">
    <source>
        <dbReference type="ARBA" id="ARBA00022707"/>
    </source>
</evidence>
<keyword evidence="4" id="KW-0677">Repeat</keyword>
<dbReference type="SUPFAM" id="SSF47473">
    <property type="entry name" value="EF-hand"/>
    <property type="match status" value="1"/>
</dbReference>
<keyword evidence="7" id="KW-0175">Coiled coil</keyword>
<evidence type="ECO:0000256" key="3">
    <source>
        <dbReference type="ARBA" id="ARBA00022723"/>
    </source>
</evidence>
<proteinExistence type="inferred from homology"/>
<dbReference type="PANTHER" id="PTHR23055">
    <property type="entry name" value="CALCIUM BINDING PROTEINS"/>
    <property type="match status" value="1"/>
</dbReference>
<dbReference type="Gene3D" id="1.10.238.10">
    <property type="entry name" value="EF-hand"/>
    <property type="match status" value="1"/>
</dbReference>
<dbReference type="PROSITE" id="PS00018">
    <property type="entry name" value="EF_HAND_1"/>
    <property type="match status" value="3"/>
</dbReference>
<dbReference type="PRINTS" id="PR00450">
    <property type="entry name" value="RECOVERIN"/>
</dbReference>
<accession>E4X2W8</accession>
<gene>
    <name evidence="9" type="ORF">GSOID_T00017600001</name>
</gene>
<evidence type="ECO:0000256" key="1">
    <source>
        <dbReference type="ARBA" id="ARBA00006049"/>
    </source>
</evidence>
<evidence type="ECO:0000256" key="6">
    <source>
        <dbReference type="ARBA" id="ARBA00023288"/>
    </source>
</evidence>
<dbReference type="PROSITE" id="PS50222">
    <property type="entry name" value="EF_HAND_2"/>
    <property type="match status" value="3"/>
</dbReference>
<feature type="coiled-coil region" evidence="7">
    <location>
        <begin position="1"/>
        <end position="28"/>
    </location>
</feature>